<dbReference type="GO" id="GO:0032153">
    <property type="term" value="C:cell division site"/>
    <property type="evidence" value="ECO:0007669"/>
    <property type="project" value="TreeGrafter"/>
</dbReference>
<keyword evidence="3" id="KW-0328">Glycosyltransferase</keyword>
<protein>
    <recommendedName>
        <fullName evidence="13">Probable peptidoglycan glycosyltransferase FtsW</fullName>
        <ecNumber evidence="15">2.4.99.28</ecNumber>
    </recommendedName>
    <alternativeName>
        <fullName evidence="14">Cell division protein FtsW</fullName>
    </alternativeName>
    <alternativeName>
        <fullName evidence="11">Cell wall polymerase</fullName>
    </alternativeName>
    <alternativeName>
        <fullName evidence="10">Peptidoglycan polymerase</fullName>
    </alternativeName>
</protein>
<accession>A0A3R8PCB8</accession>
<evidence type="ECO:0000313" key="21">
    <source>
        <dbReference type="Proteomes" id="UP000276526"/>
    </source>
</evidence>
<evidence type="ECO:0000256" key="7">
    <source>
        <dbReference type="ARBA" id="ARBA00022984"/>
    </source>
</evidence>
<keyword evidence="6" id="KW-0133">Cell shape</keyword>
<dbReference type="InterPro" id="IPR001182">
    <property type="entry name" value="FtsW/RodA"/>
</dbReference>
<keyword evidence="9 19" id="KW-0472">Membrane</keyword>
<dbReference type="GO" id="GO:0009252">
    <property type="term" value="P:peptidoglycan biosynthetic process"/>
    <property type="evidence" value="ECO:0007669"/>
    <property type="project" value="UniProtKB-UniPathway"/>
</dbReference>
<reference evidence="20 21" key="1">
    <citation type="submission" date="2018-01" db="EMBL/GenBank/DDBJ databases">
        <title>Twenty Corynebacterium bovis Genomes.</title>
        <authorList>
            <person name="Gulvik C.A."/>
        </authorList>
    </citation>
    <scope>NUCLEOTIDE SEQUENCE [LARGE SCALE GENOMIC DNA]</scope>
    <source>
        <strain evidence="20 21">F6900</strain>
    </source>
</reference>
<dbReference type="EMBL" id="PQNK01000005">
    <property type="protein sequence ID" value="RRO87012.1"/>
    <property type="molecule type" value="Genomic_DNA"/>
</dbReference>
<evidence type="ECO:0000256" key="5">
    <source>
        <dbReference type="ARBA" id="ARBA00022692"/>
    </source>
</evidence>
<evidence type="ECO:0000256" key="6">
    <source>
        <dbReference type="ARBA" id="ARBA00022960"/>
    </source>
</evidence>
<dbReference type="PROSITE" id="PS00428">
    <property type="entry name" value="FTSW_RODA_SPOVE"/>
    <property type="match status" value="1"/>
</dbReference>
<feature type="region of interest" description="Disordered" evidence="18">
    <location>
        <begin position="434"/>
        <end position="494"/>
    </location>
</feature>
<dbReference type="GO" id="GO:0015648">
    <property type="term" value="F:lipid-linked peptidoglycan transporter activity"/>
    <property type="evidence" value="ECO:0007669"/>
    <property type="project" value="TreeGrafter"/>
</dbReference>
<evidence type="ECO:0000256" key="3">
    <source>
        <dbReference type="ARBA" id="ARBA00022676"/>
    </source>
</evidence>
<feature type="transmembrane region" description="Helical" evidence="19">
    <location>
        <begin position="353"/>
        <end position="373"/>
    </location>
</feature>
<feature type="transmembrane region" description="Helical" evidence="19">
    <location>
        <begin position="385"/>
        <end position="411"/>
    </location>
</feature>
<gene>
    <name evidence="20" type="ORF">CXF48_04045</name>
</gene>
<organism evidence="20 21">
    <name type="scientific">Corynebacterium bovis</name>
    <dbReference type="NCBI Taxonomy" id="36808"/>
    <lineage>
        <taxon>Bacteria</taxon>
        <taxon>Bacillati</taxon>
        <taxon>Actinomycetota</taxon>
        <taxon>Actinomycetes</taxon>
        <taxon>Mycobacteriales</taxon>
        <taxon>Corynebacteriaceae</taxon>
        <taxon>Corynebacterium</taxon>
    </lineage>
</organism>
<sequence>MQHTRGAGPVTTATPARPGRPDQPRRPDADPSPWRGLARKLGRLIDTPQTDYKVLLGITLVLTAVGLTMVLSSSMVTSLEGGAGVWQEFIKQGRLVVVGLVGMWAAMRVRPSFFRRLGPWLMVLSFVLLVAVLIPGVGVGGEEVGTNAWIRIGPVGIQPSEIAKIGLAVWGSNEVTRRVRATPNARSFGPFTLAAGAVFALCVIQGDLGMMMAISVVVVAIYYFGGVDRRLLGVVVGGIAVLGAAVIGLASYRGKRIETWRETLTLNFHEGTTQGAAYQSRQGILSLSDGSMFGQGLGQSRAKWFYLPEAKNDFIFAVLGEELGWLGALLVVFLFAGLTWFGIRVALAQSDPYLRMLAATVTVGITVQAFYNMSYVLGLVPMTGIQLPLISAGGTSAVITLSSLGILLNCARHEPATISSMQHEGRPLIDRLFLLPEPRPAEPGRERRERTRARPAQYGEPVTRRRTTQPPAAGRATPPRRTPPRPTTRRPGRP</sequence>
<keyword evidence="4" id="KW-0808">Transferase</keyword>
<proteinExistence type="inferred from homology"/>
<evidence type="ECO:0000256" key="4">
    <source>
        <dbReference type="ARBA" id="ARBA00022679"/>
    </source>
</evidence>
<evidence type="ECO:0000256" key="16">
    <source>
        <dbReference type="ARBA" id="ARBA00049902"/>
    </source>
</evidence>
<comment type="function">
    <text evidence="17">Peptidoglycan polymerase that is essential for cell division.</text>
</comment>
<dbReference type="Pfam" id="PF01098">
    <property type="entry name" value="FTSW_RODA_SPOVE"/>
    <property type="match status" value="1"/>
</dbReference>
<dbReference type="GO" id="GO:0008360">
    <property type="term" value="P:regulation of cell shape"/>
    <property type="evidence" value="ECO:0007669"/>
    <property type="project" value="UniProtKB-KW"/>
</dbReference>
<evidence type="ECO:0000256" key="9">
    <source>
        <dbReference type="ARBA" id="ARBA00023136"/>
    </source>
</evidence>
<evidence type="ECO:0000256" key="15">
    <source>
        <dbReference type="ARBA" id="ARBA00044770"/>
    </source>
</evidence>
<evidence type="ECO:0000256" key="11">
    <source>
        <dbReference type="ARBA" id="ARBA00033270"/>
    </source>
</evidence>
<dbReference type="GO" id="GO:0051301">
    <property type="term" value="P:cell division"/>
    <property type="evidence" value="ECO:0007669"/>
    <property type="project" value="UniProtKB-KW"/>
</dbReference>
<evidence type="ECO:0000256" key="14">
    <source>
        <dbReference type="ARBA" id="ARBA00041418"/>
    </source>
</evidence>
<dbReference type="GO" id="GO:0005886">
    <property type="term" value="C:plasma membrane"/>
    <property type="evidence" value="ECO:0007669"/>
    <property type="project" value="TreeGrafter"/>
</dbReference>
<comment type="similarity">
    <text evidence="12">Belongs to the SEDS family. FtsW subfamily.</text>
</comment>
<keyword evidence="7" id="KW-0573">Peptidoglycan synthesis</keyword>
<feature type="compositionally biased region" description="Basic and acidic residues" evidence="18">
    <location>
        <begin position="439"/>
        <end position="449"/>
    </location>
</feature>
<feature type="compositionally biased region" description="Basic and acidic residues" evidence="18">
    <location>
        <begin position="19"/>
        <end position="29"/>
    </location>
</feature>
<comment type="pathway">
    <text evidence="2">Cell wall biogenesis; peptidoglycan biosynthesis.</text>
</comment>
<comment type="subcellular location">
    <subcellularLocation>
        <location evidence="1">Membrane</location>
        <topology evidence="1">Multi-pass membrane protein</topology>
    </subcellularLocation>
</comment>
<comment type="caution">
    <text evidence="20">The sequence shown here is derived from an EMBL/GenBank/DDBJ whole genome shotgun (WGS) entry which is preliminary data.</text>
</comment>
<feature type="region of interest" description="Disordered" evidence="18">
    <location>
        <begin position="1"/>
        <end position="34"/>
    </location>
</feature>
<evidence type="ECO:0000256" key="2">
    <source>
        <dbReference type="ARBA" id="ARBA00004752"/>
    </source>
</evidence>
<keyword evidence="20" id="KW-0132">Cell division</keyword>
<comment type="catalytic activity">
    <reaction evidence="16">
        <text>[GlcNAc-(1-&gt;4)-Mur2Ac(oyl-L-Ala-gamma-D-Glu-L-Lys-D-Ala-D-Ala)](n)-di-trans,octa-cis-undecaprenyl diphosphate + beta-D-GlcNAc-(1-&gt;4)-Mur2Ac(oyl-L-Ala-gamma-D-Glu-L-Lys-D-Ala-D-Ala)-di-trans,octa-cis-undecaprenyl diphosphate = [GlcNAc-(1-&gt;4)-Mur2Ac(oyl-L-Ala-gamma-D-Glu-L-Lys-D-Ala-D-Ala)](n+1)-di-trans,octa-cis-undecaprenyl diphosphate + di-trans,octa-cis-undecaprenyl diphosphate + H(+)</text>
        <dbReference type="Rhea" id="RHEA:23708"/>
        <dbReference type="Rhea" id="RHEA-COMP:9602"/>
        <dbReference type="Rhea" id="RHEA-COMP:9603"/>
        <dbReference type="ChEBI" id="CHEBI:15378"/>
        <dbReference type="ChEBI" id="CHEBI:58405"/>
        <dbReference type="ChEBI" id="CHEBI:60033"/>
        <dbReference type="ChEBI" id="CHEBI:78435"/>
        <dbReference type="EC" id="2.4.99.28"/>
    </reaction>
</comment>
<dbReference type="Proteomes" id="UP000276526">
    <property type="component" value="Unassembled WGS sequence"/>
</dbReference>
<keyword evidence="5 19" id="KW-0812">Transmembrane</keyword>
<dbReference type="AlphaFoldDB" id="A0A3R8PCB8"/>
<evidence type="ECO:0000256" key="1">
    <source>
        <dbReference type="ARBA" id="ARBA00004141"/>
    </source>
</evidence>
<keyword evidence="20" id="KW-0131">Cell cycle</keyword>
<feature type="transmembrane region" description="Helical" evidence="19">
    <location>
        <begin position="323"/>
        <end position="341"/>
    </location>
</feature>
<keyword evidence="8 19" id="KW-1133">Transmembrane helix</keyword>
<feature type="compositionally biased region" description="Low complexity" evidence="18">
    <location>
        <begin position="468"/>
        <end position="479"/>
    </location>
</feature>
<feature type="transmembrane region" description="Helical" evidence="19">
    <location>
        <begin position="54"/>
        <end position="77"/>
    </location>
</feature>
<feature type="transmembrane region" description="Helical" evidence="19">
    <location>
        <begin position="231"/>
        <end position="252"/>
    </location>
</feature>
<evidence type="ECO:0000256" key="13">
    <source>
        <dbReference type="ARBA" id="ARBA00041185"/>
    </source>
</evidence>
<feature type="transmembrane region" description="Helical" evidence="19">
    <location>
        <begin position="119"/>
        <end position="139"/>
    </location>
</feature>
<dbReference type="GO" id="GO:0008955">
    <property type="term" value="F:peptidoglycan glycosyltransferase activity"/>
    <property type="evidence" value="ECO:0007669"/>
    <property type="project" value="UniProtKB-EC"/>
</dbReference>
<dbReference type="PANTHER" id="PTHR30474:SF2">
    <property type="entry name" value="PEPTIDOGLYCAN GLYCOSYLTRANSFERASE FTSW-RELATED"/>
    <property type="match status" value="1"/>
</dbReference>
<evidence type="ECO:0000313" key="20">
    <source>
        <dbReference type="EMBL" id="RRO87012.1"/>
    </source>
</evidence>
<feature type="transmembrane region" description="Helical" evidence="19">
    <location>
        <begin position="191"/>
        <end position="224"/>
    </location>
</feature>
<evidence type="ECO:0000256" key="17">
    <source>
        <dbReference type="ARBA" id="ARBA00049966"/>
    </source>
</evidence>
<dbReference type="UniPathway" id="UPA00219"/>
<evidence type="ECO:0000256" key="8">
    <source>
        <dbReference type="ARBA" id="ARBA00022989"/>
    </source>
</evidence>
<dbReference type="PANTHER" id="PTHR30474">
    <property type="entry name" value="CELL CYCLE PROTEIN"/>
    <property type="match status" value="1"/>
</dbReference>
<evidence type="ECO:0000256" key="19">
    <source>
        <dbReference type="SAM" id="Phobius"/>
    </source>
</evidence>
<name>A0A3R8PCB8_9CORY</name>
<evidence type="ECO:0000256" key="12">
    <source>
        <dbReference type="ARBA" id="ARBA00038053"/>
    </source>
</evidence>
<dbReference type="InterPro" id="IPR018365">
    <property type="entry name" value="Cell_cycle_FtsW-rel_CS"/>
</dbReference>
<evidence type="ECO:0000256" key="18">
    <source>
        <dbReference type="SAM" id="MobiDB-lite"/>
    </source>
</evidence>
<dbReference type="EC" id="2.4.99.28" evidence="15"/>
<evidence type="ECO:0000256" key="10">
    <source>
        <dbReference type="ARBA" id="ARBA00032370"/>
    </source>
</evidence>